<gene>
    <name evidence="2" type="ORF">QWY81_13945</name>
</gene>
<dbReference type="Pfam" id="PF12804">
    <property type="entry name" value="NTP_transf_3"/>
    <property type="match status" value="1"/>
</dbReference>
<dbReference type="AlphaFoldDB" id="A0AAJ1VJ09"/>
<evidence type="ECO:0000313" key="3">
    <source>
        <dbReference type="Proteomes" id="UP001228636"/>
    </source>
</evidence>
<protein>
    <submittedName>
        <fullName evidence="2">Nucleotidyltransferase family protein</fullName>
    </submittedName>
</protein>
<accession>A0AAJ1VJ09</accession>
<name>A0AAJ1VJ09_9FLAO</name>
<dbReference type="PANTHER" id="PTHR43777:SF1">
    <property type="entry name" value="MOLYBDENUM COFACTOR CYTIDYLYLTRANSFERASE"/>
    <property type="match status" value="1"/>
</dbReference>
<dbReference type="EMBL" id="JAUFQH010000012">
    <property type="protein sequence ID" value="MDN3620562.1"/>
    <property type="molecule type" value="Genomic_DNA"/>
</dbReference>
<dbReference type="CDD" id="cd04182">
    <property type="entry name" value="GT_2_like_f"/>
    <property type="match status" value="1"/>
</dbReference>
<evidence type="ECO:0000259" key="1">
    <source>
        <dbReference type="Pfam" id="PF12804"/>
    </source>
</evidence>
<dbReference type="Proteomes" id="UP001228636">
    <property type="component" value="Unassembled WGS sequence"/>
</dbReference>
<dbReference type="InterPro" id="IPR025877">
    <property type="entry name" value="MobA-like_NTP_Trfase"/>
</dbReference>
<comment type="caution">
    <text evidence="2">The sequence shown here is derived from an EMBL/GenBank/DDBJ whole genome shotgun (WGS) entry which is preliminary data.</text>
</comment>
<proteinExistence type="predicted"/>
<dbReference type="PANTHER" id="PTHR43777">
    <property type="entry name" value="MOLYBDENUM COFACTOR CYTIDYLYLTRANSFERASE"/>
    <property type="match status" value="1"/>
</dbReference>
<dbReference type="RefSeq" id="WP_261972399.1">
    <property type="nucleotide sequence ID" value="NZ_CP103460.1"/>
</dbReference>
<dbReference type="GO" id="GO:0016779">
    <property type="term" value="F:nucleotidyltransferase activity"/>
    <property type="evidence" value="ECO:0007669"/>
    <property type="project" value="UniProtKB-ARBA"/>
</dbReference>
<reference evidence="2 3" key="1">
    <citation type="journal article" date="2014" name="Int. J. Syst. Evol. Microbiol.">
        <title>Complete genome sequence of Corynebacterium casei LMG S-19264T (=DSM 44701T), isolated from a smear-ripened cheese.</title>
        <authorList>
            <consortium name="US DOE Joint Genome Institute (JGI-PGF)"/>
            <person name="Walter F."/>
            <person name="Albersmeier A."/>
            <person name="Kalinowski J."/>
            <person name="Ruckert C."/>
        </authorList>
    </citation>
    <scope>NUCLEOTIDE SEQUENCE [LARGE SCALE GENOMIC DNA]</scope>
    <source>
        <strain evidence="2 3">CECT 8670</strain>
    </source>
</reference>
<sequence length="199" mass="22603">MENIAILVLAAGKSSRMNSIKQLEKVNHKTLLELTLEKIQRISTSNIFCVLGANSDKIKSEISSKNVQFIENTNFEDGLSSSIVSGIQCFKRKNFNFEGIFILLADQPAIDSAYIEDMLHLFKQHKDKIIASNYGEKLGVPAIFPKKYFSDLFLIKGDKGAKEFINNKKNEVLYSTIPTDFLDIDTREDLQRYKNSILK</sequence>
<dbReference type="SUPFAM" id="SSF53448">
    <property type="entry name" value="Nucleotide-diphospho-sugar transferases"/>
    <property type="match status" value="1"/>
</dbReference>
<dbReference type="InterPro" id="IPR029044">
    <property type="entry name" value="Nucleotide-diphossugar_trans"/>
</dbReference>
<organism evidence="2 3">
    <name type="scientific">Polaribacter sejongensis</name>
    <dbReference type="NCBI Taxonomy" id="985043"/>
    <lineage>
        <taxon>Bacteria</taxon>
        <taxon>Pseudomonadati</taxon>
        <taxon>Bacteroidota</taxon>
        <taxon>Flavobacteriia</taxon>
        <taxon>Flavobacteriales</taxon>
        <taxon>Flavobacteriaceae</taxon>
    </lineage>
</organism>
<dbReference type="Gene3D" id="3.90.550.10">
    <property type="entry name" value="Spore Coat Polysaccharide Biosynthesis Protein SpsA, Chain A"/>
    <property type="match status" value="1"/>
</dbReference>
<feature type="domain" description="MobA-like NTP transferase" evidence="1">
    <location>
        <begin position="7"/>
        <end position="168"/>
    </location>
</feature>
<evidence type="ECO:0000313" key="2">
    <source>
        <dbReference type="EMBL" id="MDN3620562.1"/>
    </source>
</evidence>